<dbReference type="STRING" id="79604.AAY81_00545"/>
<dbReference type="Pfam" id="PF00497">
    <property type="entry name" value="SBP_bac_3"/>
    <property type="match status" value="1"/>
</dbReference>
<evidence type="ECO:0000259" key="2">
    <source>
        <dbReference type="SMART" id="SM00062"/>
    </source>
</evidence>
<dbReference type="SMART" id="SM00062">
    <property type="entry name" value="PBPb"/>
    <property type="match status" value="1"/>
</dbReference>
<dbReference type="PANTHER" id="PTHR35936">
    <property type="entry name" value="MEMBRANE-BOUND LYTIC MUREIN TRANSGLYCOSYLASE F"/>
    <property type="match status" value="1"/>
</dbReference>
<dbReference type="Gene3D" id="3.40.190.10">
    <property type="entry name" value="Periplasmic binding protein-like II"/>
    <property type="match status" value="2"/>
</dbReference>
<dbReference type="PROSITE" id="PS51257">
    <property type="entry name" value="PROKAR_LIPOPROTEIN"/>
    <property type="match status" value="1"/>
</dbReference>
<dbReference type="RefSeq" id="WP_205630834.1">
    <property type="nucleotide sequence ID" value="NZ_CP011402.1"/>
</dbReference>
<reference evidence="4" key="1">
    <citation type="submission" date="2016-10" db="EMBL/GenBank/DDBJ databases">
        <authorList>
            <person name="Varghese N."/>
        </authorList>
    </citation>
    <scope>NUCLEOTIDE SEQUENCE [LARGE SCALE GENOMIC DNA]</scope>
    <source>
        <strain evidence="4">DSM 21843</strain>
    </source>
</reference>
<name>A0A1H8PU55_9ACTN</name>
<gene>
    <name evidence="3" type="ORF">SAMN02910314_00305</name>
</gene>
<proteinExistence type="predicted"/>
<dbReference type="InterPro" id="IPR019546">
    <property type="entry name" value="TAT_signal_bac_arc"/>
</dbReference>
<dbReference type="InterPro" id="IPR001638">
    <property type="entry name" value="Solute-binding_3/MltF_N"/>
</dbReference>
<sequence>MQRRDFLKLSAIATASCLGTGFIMTGCSNGSSDGSSSNDGSSRTVRIATMGNGEPYSLVDDSGNWTGMEADMWAEVEKRMGWTIDMEAAGDASSVFGDLASGRVDVAANCYAITEKRLETYIACDPIYADAQVVIVQPDSPYQTLEDLRGATIGVTSGQAAQSTIESLAPQYDWEVVTYEDSTAGFQDCALGRVDCYANTVTNIEKAERAQGLEFRMLDEKLFGNNVSWFLMPAETELRDELNKVIAAMHEDGTLSSLCEKWFYEDLTKLISTDWLTADK</sequence>
<evidence type="ECO:0000313" key="4">
    <source>
        <dbReference type="Proteomes" id="UP000182975"/>
    </source>
</evidence>
<keyword evidence="1" id="KW-0732">Signal</keyword>
<evidence type="ECO:0000256" key="1">
    <source>
        <dbReference type="ARBA" id="ARBA00022729"/>
    </source>
</evidence>
<keyword evidence="4" id="KW-1185">Reference proteome</keyword>
<accession>A0A1H8PU55</accession>
<evidence type="ECO:0000313" key="3">
    <source>
        <dbReference type="EMBL" id="SEO45258.1"/>
    </source>
</evidence>
<organism evidence="3 4">
    <name type="scientific">Denitrobacterium detoxificans</name>
    <dbReference type="NCBI Taxonomy" id="79604"/>
    <lineage>
        <taxon>Bacteria</taxon>
        <taxon>Bacillati</taxon>
        <taxon>Actinomycetota</taxon>
        <taxon>Coriobacteriia</taxon>
        <taxon>Eggerthellales</taxon>
        <taxon>Eggerthellaceae</taxon>
        <taxon>Denitrobacterium</taxon>
    </lineage>
</organism>
<dbReference type="AlphaFoldDB" id="A0A1H8PU55"/>
<dbReference type="NCBIfam" id="TIGR01409">
    <property type="entry name" value="TAT_signal_seq"/>
    <property type="match status" value="1"/>
</dbReference>
<feature type="domain" description="Solute-binding protein family 3/N-terminal" evidence="2">
    <location>
        <begin position="44"/>
        <end position="266"/>
    </location>
</feature>
<dbReference type="Proteomes" id="UP000182975">
    <property type="component" value="Unassembled WGS sequence"/>
</dbReference>
<dbReference type="SUPFAM" id="SSF53850">
    <property type="entry name" value="Periplasmic binding protein-like II"/>
    <property type="match status" value="1"/>
</dbReference>
<protein>
    <submittedName>
        <fullName evidence="3">Putative amino-acid transport system substrate-binding protein</fullName>
    </submittedName>
</protein>
<dbReference type="PANTHER" id="PTHR35936:SF19">
    <property type="entry name" value="AMINO-ACID-BINDING PROTEIN YXEM-RELATED"/>
    <property type="match status" value="1"/>
</dbReference>
<dbReference type="EMBL" id="FOEC01000001">
    <property type="protein sequence ID" value="SEO45258.1"/>
    <property type="molecule type" value="Genomic_DNA"/>
</dbReference>